<accession>A0ABW4RIP3</accession>
<keyword evidence="6" id="KW-0808">Transferase</keyword>
<keyword evidence="12" id="KW-0902">Two-component regulatory system</keyword>
<feature type="transmembrane region" description="Helical" evidence="15">
    <location>
        <begin position="160"/>
        <end position="181"/>
    </location>
</feature>
<dbReference type="Pfam" id="PF02518">
    <property type="entry name" value="HATPase_c"/>
    <property type="match status" value="1"/>
</dbReference>
<evidence type="ECO:0000256" key="7">
    <source>
        <dbReference type="ARBA" id="ARBA00022692"/>
    </source>
</evidence>
<proteinExistence type="predicted"/>
<dbReference type="PRINTS" id="PR00344">
    <property type="entry name" value="BCTRLSENSOR"/>
</dbReference>
<evidence type="ECO:0000256" key="15">
    <source>
        <dbReference type="SAM" id="Phobius"/>
    </source>
</evidence>
<evidence type="ECO:0000256" key="8">
    <source>
        <dbReference type="ARBA" id="ARBA00022741"/>
    </source>
</evidence>
<comment type="subcellular location">
    <subcellularLocation>
        <location evidence="2">Cell membrane</location>
        <topology evidence="2">Multi-pass membrane protein</topology>
    </subcellularLocation>
</comment>
<dbReference type="InterPro" id="IPR003660">
    <property type="entry name" value="HAMP_dom"/>
</dbReference>
<evidence type="ECO:0000256" key="13">
    <source>
        <dbReference type="ARBA" id="ARBA00023136"/>
    </source>
</evidence>
<dbReference type="GO" id="GO:0016301">
    <property type="term" value="F:kinase activity"/>
    <property type="evidence" value="ECO:0007669"/>
    <property type="project" value="UniProtKB-KW"/>
</dbReference>
<dbReference type="CDD" id="cd00075">
    <property type="entry name" value="HATPase"/>
    <property type="match status" value="1"/>
</dbReference>
<evidence type="ECO:0000313" key="19">
    <source>
        <dbReference type="Proteomes" id="UP001597233"/>
    </source>
</evidence>
<evidence type="ECO:0000259" key="17">
    <source>
        <dbReference type="PROSITE" id="PS50885"/>
    </source>
</evidence>
<dbReference type="PANTHER" id="PTHR45436">
    <property type="entry name" value="SENSOR HISTIDINE KINASE YKOH"/>
    <property type="match status" value="1"/>
</dbReference>
<dbReference type="PROSITE" id="PS50109">
    <property type="entry name" value="HIS_KIN"/>
    <property type="match status" value="1"/>
</dbReference>
<dbReference type="RefSeq" id="WP_347323480.1">
    <property type="nucleotide sequence ID" value="NZ_JBCGUH010000001.1"/>
</dbReference>
<protein>
    <recommendedName>
        <fullName evidence="3">histidine kinase</fullName>
        <ecNumber evidence="3">2.7.13.3</ecNumber>
    </recommendedName>
</protein>
<dbReference type="Gene3D" id="6.10.340.10">
    <property type="match status" value="1"/>
</dbReference>
<dbReference type="InterPro" id="IPR036097">
    <property type="entry name" value="HisK_dim/P_sf"/>
</dbReference>
<keyword evidence="8" id="KW-0547">Nucleotide-binding</keyword>
<dbReference type="EC" id="2.7.13.3" evidence="3"/>
<dbReference type="SUPFAM" id="SSF55874">
    <property type="entry name" value="ATPase domain of HSP90 chaperone/DNA topoisomerase II/histidine kinase"/>
    <property type="match status" value="1"/>
</dbReference>
<dbReference type="SUPFAM" id="SSF47384">
    <property type="entry name" value="Homodimeric domain of signal transducing histidine kinase"/>
    <property type="match status" value="1"/>
</dbReference>
<dbReference type="Gene3D" id="1.10.287.130">
    <property type="match status" value="1"/>
</dbReference>
<keyword evidence="19" id="KW-1185">Reference proteome</keyword>
<dbReference type="InterPro" id="IPR050428">
    <property type="entry name" value="TCS_sensor_his_kinase"/>
</dbReference>
<keyword evidence="5" id="KW-0597">Phosphoprotein</keyword>
<evidence type="ECO:0000313" key="18">
    <source>
        <dbReference type="EMBL" id="MFD1886176.1"/>
    </source>
</evidence>
<evidence type="ECO:0000259" key="16">
    <source>
        <dbReference type="PROSITE" id="PS50109"/>
    </source>
</evidence>
<evidence type="ECO:0000256" key="14">
    <source>
        <dbReference type="SAM" id="MobiDB-lite"/>
    </source>
</evidence>
<evidence type="ECO:0000256" key="2">
    <source>
        <dbReference type="ARBA" id="ARBA00004651"/>
    </source>
</evidence>
<feature type="transmembrane region" description="Helical" evidence="15">
    <location>
        <begin position="7"/>
        <end position="32"/>
    </location>
</feature>
<dbReference type="InterPro" id="IPR005467">
    <property type="entry name" value="His_kinase_dom"/>
</dbReference>
<evidence type="ECO:0000256" key="6">
    <source>
        <dbReference type="ARBA" id="ARBA00022679"/>
    </source>
</evidence>
<evidence type="ECO:0000256" key="1">
    <source>
        <dbReference type="ARBA" id="ARBA00000085"/>
    </source>
</evidence>
<dbReference type="SMART" id="SM00387">
    <property type="entry name" value="HATPase_c"/>
    <property type="match status" value="1"/>
</dbReference>
<gene>
    <name evidence="18" type="ORF">ACFSC9_11645</name>
</gene>
<evidence type="ECO:0000256" key="4">
    <source>
        <dbReference type="ARBA" id="ARBA00022475"/>
    </source>
</evidence>
<feature type="compositionally biased region" description="Basic and acidic residues" evidence="14">
    <location>
        <begin position="521"/>
        <end position="538"/>
    </location>
</feature>
<keyword evidence="13 15" id="KW-0472">Membrane</keyword>
<keyword evidence="10" id="KW-0067">ATP-binding</keyword>
<dbReference type="Pfam" id="PF00512">
    <property type="entry name" value="HisKA"/>
    <property type="match status" value="1"/>
</dbReference>
<dbReference type="SMART" id="SM00304">
    <property type="entry name" value="HAMP"/>
    <property type="match status" value="1"/>
</dbReference>
<evidence type="ECO:0000256" key="3">
    <source>
        <dbReference type="ARBA" id="ARBA00012438"/>
    </source>
</evidence>
<dbReference type="SMART" id="SM00388">
    <property type="entry name" value="HisKA"/>
    <property type="match status" value="1"/>
</dbReference>
<feature type="compositionally biased region" description="Basic and acidic residues" evidence="14">
    <location>
        <begin position="500"/>
        <end position="513"/>
    </location>
</feature>
<keyword evidence="9 18" id="KW-0418">Kinase</keyword>
<keyword evidence="4" id="KW-1003">Cell membrane</keyword>
<dbReference type="InterPro" id="IPR003594">
    <property type="entry name" value="HATPase_dom"/>
</dbReference>
<dbReference type="Gene3D" id="3.30.565.10">
    <property type="entry name" value="Histidine kinase-like ATPase, C-terminal domain"/>
    <property type="match status" value="1"/>
</dbReference>
<dbReference type="InterPro" id="IPR004358">
    <property type="entry name" value="Sig_transdc_His_kin-like_C"/>
</dbReference>
<dbReference type="PROSITE" id="PS50885">
    <property type="entry name" value="HAMP"/>
    <property type="match status" value="1"/>
</dbReference>
<dbReference type="InterPro" id="IPR036890">
    <property type="entry name" value="HATPase_C_sf"/>
</dbReference>
<evidence type="ECO:0000256" key="5">
    <source>
        <dbReference type="ARBA" id="ARBA00022553"/>
    </source>
</evidence>
<feature type="region of interest" description="Disordered" evidence="14">
    <location>
        <begin position="492"/>
        <end position="538"/>
    </location>
</feature>
<evidence type="ECO:0000256" key="11">
    <source>
        <dbReference type="ARBA" id="ARBA00022989"/>
    </source>
</evidence>
<dbReference type="EMBL" id="JBHUEH010000014">
    <property type="protein sequence ID" value="MFD1886176.1"/>
    <property type="molecule type" value="Genomic_DNA"/>
</dbReference>
<dbReference type="CDD" id="cd06225">
    <property type="entry name" value="HAMP"/>
    <property type="match status" value="1"/>
</dbReference>
<dbReference type="SUPFAM" id="SSF158472">
    <property type="entry name" value="HAMP domain-like"/>
    <property type="match status" value="1"/>
</dbReference>
<dbReference type="InterPro" id="IPR003661">
    <property type="entry name" value="HisK_dim/P_dom"/>
</dbReference>
<keyword evidence="11 15" id="KW-1133">Transmembrane helix</keyword>
<name>A0ABW4RIP3_9BACL</name>
<feature type="domain" description="Histidine kinase" evidence="16">
    <location>
        <begin position="251"/>
        <end position="478"/>
    </location>
</feature>
<dbReference type="CDD" id="cd00082">
    <property type="entry name" value="HisKA"/>
    <property type="match status" value="1"/>
</dbReference>
<evidence type="ECO:0000256" key="12">
    <source>
        <dbReference type="ARBA" id="ARBA00023012"/>
    </source>
</evidence>
<reference evidence="19" key="1">
    <citation type="journal article" date="2019" name="Int. J. Syst. Evol. Microbiol.">
        <title>The Global Catalogue of Microorganisms (GCM) 10K type strain sequencing project: providing services to taxonomists for standard genome sequencing and annotation.</title>
        <authorList>
            <consortium name="The Broad Institute Genomics Platform"/>
            <consortium name="The Broad Institute Genome Sequencing Center for Infectious Disease"/>
            <person name="Wu L."/>
            <person name="Ma J."/>
        </authorList>
    </citation>
    <scope>NUCLEOTIDE SEQUENCE [LARGE SCALE GENOMIC DNA]</scope>
    <source>
        <strain evidence="19">CCUG 54950</strain>
    </source>
</reference>
<dbReference type="Proteomes" id="UP001597233">
    <property type="component" value="Unassembled WGS sequence"/>
</dbReference>
<organism evidence="18 19">
    <name type="scientific">Paenibacillus wenxiniae</name>
    <dbReference type="NCBI Taxonomy" id="1636843"/>
    <lineage>
        <taxon>Bacteria</taxon>
        <taxon>Bacillati</taxon>
        <taxon>Bacillota</taxon>
        <taxon>Bacilli</taxon>
        <taxon>Bacillales</taxon>
        <taxon>Paenibacillaceae</taxon>
        <taxon>Paenibacillus</taxon>
    </lineage>
</organism>
<keyword evidence="7 15" id="KW-0812">Transmembrane</keyword>
<sequence>MSIRLRLTVWYSGILAVTLMLFSVAIYAFVYFNTYQELRTRLLDQVYRIQVSAGVPDSQGHVDLLPSVKDYYRLMESGFRIKIGNYTDASREHSYNGSFLAVPPPNKIPTDLQQVDYNGRSYLVAYGGIFSTTNPNQLLGVMIIAADMTDSNQLFDDLRVTLIVGSLATLFIAFTLGLFLARKSMAPIGKVIKAANQIQNGKDLSVRIDYDGPSDEIGQLISTVNGMLGRTEVFYKELAEAYTAQRRFVSDASHELRTPLTTIRGNVDLLQKAWNKKPDEAPHLDEQMLKELSMESINDIADEAKRMSRLVNDMLSLARADAGQTIIKDSLPAGELLEEVVRRAQFIPHRAEWKPADMTELHKYFVYGNKDYLQQMLFIFIENAFKYTPEGTVTLDTVIYPEQIGVRISDTGIGMDQEEVPHIFERFYRADESRGVTPGTGLGLSIAKWIIDAHGGSVEVVTAKGKGTTFVIWLPLAAVPVEGEILPESLPDSEEVLDLPDMKKEQPKKEPKKTILKSIKKKPDKEESSTDRSANDEQ</sequence>
<feature type="domain" description="HAMP" evidence="17">
    <location>
        <begin position="182"/>
        <end position="236"/>
    </location>
</feature>
<comment type="caution">
    <text evidence="18">The sequence shown here is derived from an EMBL/GenBank/DDBJ whole genome shotgun (WGS) entry which is preliminary data.</text>
</comment>
<dbReference type="PANTHER" id="PTHR45436:SF5">
    <property type="entry name" value="SENSOR HISTIDINE KINASE TRCS"/>
    <property type="match status" value="1"/>
</dbReference>
<dbReference type="Pfam" id="PF00672">
    <property type="entry name" value="HAMP"/>
    <property type="match status" value="1"/>
</dbReference>
<evidence type="ECO:0000256" key="10">
    <source>
        <dbReference type="ARBA" id="ARBA00022840"/>
    </source>
</evidence>
<comment type="catalytic activity">
    <reaction evidence="1">
        <text>ATP + protein L-histidine = ADP + protein N-phospho-L-histidine.</text>
        <dbReference type="EC" id="2.7.13.3"/>
    </reaction>
</comment>
<evidence type="ECO:0000256" key="9">
    <source>
        <dbReference type="ARBA" id="ARBA00022777"/>
    </source>
</evidence>